<evidence type="ECO:0000313" key="3">
    <source>
        <dbReference type="Proteomes" id="UP001597440"/>
    </source>
</evidence>
<feature type="transmembrane region" description="Helical" evidence="1">
    <location>
        <begin position="12"/>
        <end position="29"/>
    </location>
</feature>
<dbReference type="InterPro" id="IPR007060">
    <property type="entry name" value="FtsL/DivIC"/>
</dbReference>
<keyword evidence="1" id="KW-0472">Membrane</keyword>
<keyword evidence="3" id="KW-1185">Reference proteome</keyword>
<organism evidence="2 3">
    <name type="scientific">Sphingobacterium tabacisoli</name>
    <dbReference type="NCBI Taxonomy" id="2044855"/>
    <lineage>
        <taxon>Bacteria</taxon>
        <taxon>Pseudomonadati</taxon>
        <taxon>Bacteroidota</taxon>
        <taxon>Sphingobacteriia</taxon>
        <taxon>Sphingobacteriales</taxon>
        <taxon>Sphingobacteriaceae</taxon>
        <taxon>Sphingobacterium</taxon>
    </lineage>
</organism>
<keyword evidence="1" id="KW-0812">Transmembrane</keyword>
<dbReference type="Pfam" id="PF04977">
    <property type="entry name" value="DivIC"/>
    <property type="match status" value="1"/>
</dbReference>
<reference evidence="3" key="1">
    <citation type="journal article" date="2019" name="Int. J. Syst. Evol. Microbiol.">
        <title>The Global Catalogue of Microorganisms (GCM) 10K type strain sequencing project: providing services to taxonomists for standard genome sequencing and annotation.</title>
        <authorList>
            <consortium name="The Broad Institute Genomics Platform"/>
            <consortium name="The Broad Institute Genome Sequencing Center for Infectious Disease"/>
            <person name="Wu L."/>
            <person name="Ma J."/>
        </authorList>
    </citation>
    <scope>NUCLEOTIDE SEQUENCE [LARGE SCALE GENOMIC DNA]</scope>
    <source>
        <strain evidence="3">KCTC 52298</strain>
    </source>
</reference>
<sequence length="98" mass="11764">MERIVSLVKNRFLISGVAFLVWMCFFDRYDIATQIGYQQERNKLELEKEFYSNETDNIEQAIKDAQFNPSEIQRIAREKYKMKKTNEDVYVITEVEPE</sequence>
<name>A0ABW5L4H9_9SPHI</name>
<evidence type="ECO:0000313" key="2">
    <source>
        <dbReference type="EMBL" id="MFD2555624.1"/>
    </source>
</evidence>
<keyword evidence="1" id="KW-1133">Transmembrane helix</keyword>
<dbReference type="EMBL" id="JBHULD010000014">
    <property type="protein sequence ID" value="MFD2555624.1"/>
    <property type="molecule type" value="Genomic_DNA"/>
</dbReference>
<protein>
    <submittedName>
        <fullName evidence="2">Septum formation initiator family protein</fullName>
    </submittedName>
</protein>
<gene>
    <name evidence="2" type="ORF">ACFSQW_14570</name>
</gene>
<dbReference type="RefSeq" id="WP_210353938.1">
    <property type="nucleotide sequence ID" value="NZ_JAEQMU010000001.1"/>
</dbReference>
<comment type="caution">
    <text evidence="2">The sequence shown here is derived from an EMBL/GenBank/DDBJ whole genome shotgun (WGS) entry which is preliminary data.</text>
</comment>
<dbReference type="Proteomes" id="UP001597440">
    <property type="component" value="Unassembled WGS sequence"/>
</dbReference>
<proteinExistence type="predicted"/>
<evidence type="ECO:0000256" key="1">
    <source>
        <dbReference type="SAM" id="Phobius"/>
    </source>
</evidence>
<accession>A0ABW5L4H9</accession>